<keyword evidence="2" id="KW-1185">Reference proteome</keyword>
<dbReference type="Proteomes" id="UP000265520">
    <property type="component" value="Unassembled WGS sequence"/>
</dbReference>
<name>A0A392TU63_9FABA</name>
<dbReference type="EMBL" id="LXQA010644382">
    <property type="protein sequence ID" value="MCI63830.1"/>
    <property type="molecule type" value="Genomic_DNA"/>
</dbReference>
<feature type="non-terminal residue" evidence="1">
    <location>
        <position position="1"/>
    </location>
</feature>
<reference evidence="1 2" key="1">
    <citation type="journal article" date="2018" name="Front. Plant Sci.">
        <title>Red Clover (Trifolium pratense) and Zigzag Clover (T. medium) - A Picture of Genomic Similarities and Differences.</title>
        <authorList>
            <person name="Dluhosova J."/>
            <person name="Istvanek J."/>
            <person name="Nedelnik J."/>
            <person name="Repkova J."/>
        </authorList>
    </citation>
    <scope>NUCLEOTIDE SEQUENCE [LARGE SCALE GENOMIC DNA]</scope>
    <source>
        <strain evidence="2">cv. 10/8</strain>
        <tissue evidence="1">Leaf</tissue>
    </source>
</reference>
<organism evidence="1 2">
    <name type="scientific">Trifolium medium</name>
    <dbReference type="NCBI Taxonomy" id="97028"/>
    <lineage>
        <taxon>Eukaryota</taxon>
        <taxon>Viridiplantae</taxon>
        <taxon>Streptophyta</taxon>
        <taxon>Embryophyta</taxon>
        <taxon>Tracheophyta</taxon>
        <taxon>Spermatophyta</taxon>
        <taxon>Magnoliopsida</taxon>
        <taxon>eudicotyledons</taxon>
        <taxon>Gunneridae</taxon>
        <taxon>Pentapetalae</taxon>
        <taxon>rosids</taxon>
        <taxon>fabids</taxon>
        <taxon>Fabales</taxon>
        <taxon>Fabaceae</taxon>
        <taxon>Papilionoideae</taxon>
        <taxon>50 kb inversion clade</taxon>
        <taxon>NPAAA clade</taxon>
        <taxon>Hologalegina</taxon>
        <taxon>IRL clade</taxon>
        <taxon>Trifolieae</taxon>
        <taxon>Trifolium</taxon>
    </lineage>
</organism>
<accession>A0A392TU63</accession>
<proteinExistence type="predicted"/>
<protein>
    <submittedName>
        <fullName evidence="1">Uncharacterized protein</fullName>
    </submittedName>
</protein>
<dbReference type="AlphaFoldDB" id="A0A392TU63"/>
<sequence>SSSVIEITAYLASMPTNACTLSSHTSHPCQPMPVHAQNTLCNPIASTYP</sequence>
<evidence type="ECO:0000313" key="1">
    <source>
        <dbReference type="EMBL" id="MCI63830.1"/>
    </source>
</evidence>
<evidence type="ECO:0000313" key="2">
    <source>
        <dbReference type="Proteomes" id="UP000265520"/>
    </source>
</evidence>
<comment type="caution">
    <text evidence="1">The sequence shown here is derived from an EMBL/GenBank/DDBJ whole genome shotgun (WGS) entry which is preliminary data.</text>
</comment>